<reference evidence="11" key="2">
    <citation type="submission" date="2018-06" db="EMBL/GenBank/DDBJ databases">
        <title>Genome sequence of Rhodanobacteraceae bacterium strain Dysh456.</title>
        <authorList>
            <person name="Fukui M."/>
        </authorList>
    </citation>
    <scope>NUCLEOTIDE SEQUENCE [LARGE SCALE GENOMIC DNA]</scope>
    <source>
        <strain evidence="11">Dysh456</strain>
    </source>
</reference>
<evidence type="ECO:0000256" key="7">
    <source>
        <dbReference type="ARBA" id="ARBA00038093"/>
    </source>
</evidence>
<dbReference type="GO" id="GO:0000287">
    <property type="term" value="F:magnesium ion binding"/>
    <property type="evidence" value="ECO:0007669"/>
    <property type="project" value="UniProtKB-UniRule"/>
</dbReference>
<evidence type="ECO:0000313" key="10">
    <source>
        <dbReference type="EMBL" id="BBD78913.1"/>
    </source>
</evidence>
<accession>A0A2Z6E1P1</accession>
<sequence>MKYLLDSVIVIDHLNGIAPATRFLAEHASACAVSVITRAEVLAGFDDADVPLARELLDLFPALPITADTADLAARLRRRLHLKLPDALQAALAAGHELTLVTRNTRDFRSGPDFKVQVPYTV</sequence>
<evidence type="ECO:0000256" key="3">
    <source>
        <dbReference type="ARBA" id="ARBA00022722"/>
    </source>
</evidence>
<name>A0A2Z6E1P1_9GAMM</name>
<keyword evidence="4 8" id="KW-0479">Metal-binding</keyword>
<keyword evidence="8" id="KW-0800">Toxin</keyword>
<evidence type="ECO:0000256" key="5">
    <source>
        <dbReference type="ARBA" id="ARBA00022801"/>
    </source>
</evidence>
<keyword evidence="11" id="KW-1185">Reference proteome</keyword>
<evidence type="ECO:0000256" key="2">
    <source>
        <dbReference type="ARBA" id="ARBA00022649"/>
    </source>
</evidence>
<evidence type="ECO:0000259" key="9">
    <source>
        <dbReference type="Pfam" id="PF01850"/>
    </source>
</evidence>
<dbReference type="Proteomes" id="UP000270530">
    <property type="component" value="Chromosome"/>
</dbReference>
<feature type="binding site" evidence="8">
    <location>
        <position position="6"/>
    </location>
    <ligand>
        <name>Mg(2+)</name>
        <dbReference type="ChEBI" id="CHEBI:18420"/>
    </ligand>
</feature>
<dbReference type="Gene3D" id="3.40.50.1010">
    <property type="entry name" value="5'-nuclease"/>
    <property type="match status" value="1"/>
</dbReference>
<organism evidence="10 11">
    <name type="scientific">Aerosticca soli</name>
    <dbReference type="NCBI Taxonomy" id="2010829"/>
    <lineage>
        <taxon>Bacteria</taxon>
        <taxon>Pseudomonadati</taxon>
        <taxon>Pseudomonadota</taxon>
        <taxon>Gammaproteobacteria</taxon>
        <taxon>Lysobacterales</taxon>
        <taxon>Rhodanobacteraceae</taxon>
        <taxon>Aerosticca</taxon>
    </lineage>
</organism>
<feature type="domain" description="PIN" evidence="9">
    <location>
        <begin position="3"/>
        <end position="109"/>
    </location>
</feature>
<dbReference type="AlphaFoldDB" id="A0A2Z6E1P1"/>
<dbReference type="GO" id="GO:0090729">
    <property type="term" value="F:toxin activity"/>
    <property type="evidence" value="ECO:0007669"/>
    <property type="project" value="UniProtKB-KW"/>
</dbReference>
<protein>
    <recommendedName>
        <fullName evidence="8">Ribonuclease VapC</fullName>
        <shortName evidence="8">RNase VapC</shortName>
        <ecNumber evidence="8">3.1.-.-</ecNumber>
    </recommendedName>
    <alternativeName>
        <fullName evidence="8">Toxin VapC</fullName>
    </alternativeName>
</protein>
<dbReference type="SUPFAM" id="SSF88723">
    <property type="entry name" value="PIN domain-like"/>
    <property type="match status" value="1"/>
</dbReference>
<dbReference type="Pfam" id="PF01850">
    <property type="entry name" value="PIN"/>
    <property type="match status" value="1"/>
</dbReference>
<dbReference type="InterPro" id="IPR050556">
    <property type="entry name" value="Type_II_TA_system_RNase"/>
</dbReference>
<keyword evidence="6 8" id="KW-0460">Magnesium</keyword>
<proteinExistence type="inferred from homology"/>
<dbReference type="RefSeq" id="WP_198410664.1">
    <property type="nucleotide sequence ID" value="NZ_AP018560.1"/>
</dbReference>
<dbReference type="KEGG" id="rbd:ALSL_0241"/>
<reference evidence="11" key="1">
    <citation type="submission" date="2018-04" db="EMBL/GenBank/DDBJ databases">
        <authorList>
            <person name="Watanabe M."/>
            <person name="Kojima H."/>
        </authorList>
    </citation>
    <scope>NUCLEOTIDE SEQUENCE [LARGE SCALE GENOMIC DNA]</scope>
    <source>
        <strain evidence="11">Dysh456</strain>
    </source>
</reference>
<dbReference type="InterPro" id="IPR022907">
    <property type="entry name" value="VapC_family"/>
</dbReference>
<dbReference type="PANTHER" id="PTHR33653">
    <property type="entry name" value="RIBONUCLEASE VAPC2"/>
    <property type="match status" value="1"/>
</dbReference>
<dbReference type="GO" id="GO:0016787">
    <property type="term" value="F:hydrolase activity"/>
    <property type="evidence" value="ECO:0007669"/>
    <property type="project" value="UniProtKB-KW"/>
</dbReference>
<evidence type="ECO:0000313" key="11">
    <source>
        <dbReference type="Proteomes" id="UP000270530"/>
    </source>
</evidence>
<keyword evidence="2 8" id="KW-1277">Toxin-antitoxin system</keyword>
<dbReference type="InterPro" id="IPR029060">
    <property type="entry name" value="PIN-like_dom_sf"/>
</dbReference>
<comment type="similarity">
    <text evidence="7 8">Belongs to the PINc/VapC protein family.</text>
</comment>
<evidence type="ECO:0000256" key="1">
    <source>
        <dbReference type="ARBA" id="ARBA00001946"/>
    </source>
</evidence>
<dbReference type="GO" id="GO:0004540">
    <property type="term" value="F:RNA nuclease activity"/>
    <property type="evidence" value="ECO:0007669"/>
    <property type="project" value="InterPro"/>
</dbReference>
<feature type="binding site" evidence="8">
    <location>
        <position position="86"/>
    </location>
    <ligand>
        <name>Mg(2+)</name>
        <dbReference type="ChEBI" id="CHEBI:18420"/>
    </ligand>
</feature>
<keyword evidence="5 8" id="KW-0378">Hydrolase</keyword>
<dbReference type="PANTHER" id="PTHR33653:SF1">
    <property type="entry name" value="RIBONUCLEASE VAPC2"/>
    <property type="match status" value="1"/>
</dbReference>
<evidence type="ECO:0000256" key="8">
    <source>
        <dbReference type="HAMAP-Rule" id="MF_00265"/>
    </source>
</evidence>
<dbReference type="EC" id="3.1.-.-" evidence="8"/>
<keyword evidence="3 8" id="KW-0540">Nuclease</keyword>
<comment type="function">
    <text evidence="8">Toxic component of a toxin-antitoxin (TA) system. An RNase.</text>
</comment>
<dbReference type="InterPro" id="IPR002716">
    <property type="entry name" value="PIN_dom"/>
</dbReference>
<dbReference type="HAMAP" id="MF_00265">
    <property type="entry name" value="VapC_Nob1"/>
    <property type="match status" value="1"/>
</dbReference>
<evidence type="ECO:0000256" key="6">
    <source>
        <dbReference type="ARBA" id="ARBA00022842"/>
    </source>
</evidence>
<gene>
    <name evidence="8" type="primary">vapC</name>
    <name evidence="10" type="ORF">ALSL_0241</name>
</gene>
<comment type="cofactor">
    <cofactor evidence="1 8">
        <name>Mg(2+)</name>
        <dbReference type="ChEBI" id="CHEBI:18420"/>
    </cofactor>
</comment>
<dbReference type="EMBL" id="AP018560">
    <property type="protein sequence ID" value="BBD78913.1"/>
    <property type="molecule type" value="Genomic_DNA"/>
</dbReference>
<evidence type="ECO:0000256" key="4">
    <source>
        <dbReference type="ARBA" id="ARBA00022723"/>
    </source>
</evidence>